<dbReference type="PANTHER" id="PTHR33693:SF1">
    <property type="entry name" value="TYPE-4 URACIL-DNA GLYCOSYLASE"/>
    <property type="match status" value="1"/>
</dbReference>
<dbReference type="AlphaFoldDB" id="A0A4U1L3G1"/>
<accession>A0A4U1L3G1</accession>
<name>A0A4U1L3G1_9SPHN</name>
<evidence type="ECO:0000256" key="2">
    <source>
        <dbReference type="ARBA" id="ARBA00022723"/>
    </source>
</evidence>
<evidence type="ECO:0000256" key="1">
    <source>
        <dbReference type="ARBA" id="ARBA00022485"/>
    </source>
</evidence>
<dbReference type="RefSeq" id="WP_136942961.1">
    <property type="nucleotide sequence ID" value="NZ_SWKR01000002.1"/>
</dbReference>
<dbReference type="InterPro" id="IPR036895">
    <property type="entry name" value="Uracil-DNA_glycosylase-like_sf"/>
</dbReference>
<evidence type="ECO:0000256" key="5">
    <source>
        <dbReference type="ARBA" id="ARBA00023004"/>
    </source>
</evidence>
<organism evidence="9 10">
    <name type="scientific">Sphingomonas baiyangensis</name>
    <dbReference type="NCBI Taxonomy" id="2572576"/>
    <lineage>
        <taxon>Bacteria</taxon>
        <taxon>Pseudomonadati</taxon>
        <taxon>Pseudomonadota</taxon>
        <taxon>Alphaproteobacteria</taxon>
        <taxon>Sphingomonadales</taxon>
        <taxon>Sphingomonadaceae</taxon>
        <taxon>Sphingomonas</taxon>
    </lineage>
</organism>
<evidence type="ECO:0000313" key="10">
    <source>
        <dbReference type="Proteomes" id="UP000309138"/>
    </source>
</evidence>
<dbReference type="Proteomes" id="UP000309138">
    <property type="component" value="Unassembled WGS sequence"/>
</dbReference>
<reference evidence="9 10" key="1">
    <citation type="submission" date="2019-04" db="EMBL/GenBank/DDBJ databases">
        <authorList>
            <person name="Yang Y."/>
            <person name="Wei D."/>
        </authorList>
    </citation>
    <scope>NUCLEOTIDE SEQUENCE [LARGE SCALE GENOMIC DNA]</scope>
    <source>
        <strain evidence="9 10">L-1-4w-11</strain>
    </source>
</reference>
<dbReference type="OrthoDB" id="5290748at2"/>
<evidence type="ECO:0000313" key="9">
    <source>
        <dbReference type="EMBL" id="TKD51014.1"/>
    </source>
</evidence>
<keyword evidence="2" id="KW-0479">Metal-binding</keyword>
<proteinExistence type="predicted"/>
<dbReference type="InterPro" id="IPR005122">
    <property type="entry name" value="Uracil-DNA_glycosylase-like"/>
</dbReference>
<comment type="caution">
    <text evidence="9">The sequence shown here is derived from an EMBL/GenBank/DDBJ whole genome shotgun (WGS) entry which is preliminary data.</text>
</comment>
<dbReference type="SMART" id="SM00987">
    <property type="entry name" value="UreE_C"/>
    <property type="match status" value="1"/>
</dbReference>
<dbReference type="EMBL" id="SWKR01000002">
    <property type="protein sequence ID" value="TKD51014.1"/>
    <property type="molecule type" value="Genomic_DNA"/>
</dbReference>
<sequence>MGVEPRNDWAMLAASALEWWDAAGVDMLVDDEVRDWRAEPSSPLPAPATVAAVAPAQLPDTLDAFVAWRLSDAAPEHAWGTPMIAPEGAVASDLMIVVDQPEDGAMAGGAAGRLLDAMLAAIGRTRSDVYLAALAHATPPAGRIAPDDEARLAELARHHIALTGARRVLILTDQASRAILGTSRAPLRGRLHGINHGERNFDAVASVHPRFLLRQPAHKAAAWKDLLLLTGEMRQ</sequence>
<keyword evidence="6" id="KW-0411">Iron-sulfur</keyword>
<dbReference type="Pfam" id="PF03167">
    <property type="entry name" value="UDG"/>
    <property type="match status" value="1"/>
</dbReference>
<evidence type="ECO:0000256" key="3">
    <source>
        <dbReference type="ARBA" id="ARBA00022763"/>
    </source>
</evidence>
<dbReference type="GO" id="GO:0097506">
    <property type="term" value="F:deaminated base DNA N-glycosylase activity"/>
    <property type="evidence" value="ECO:0007669"/>
    <property type="project" value="UniProtKB-ARBA"/>
</dbReference>
<keyword evidence="3" id="KW-0227">DNA damage</keyword>
<keyword evidence="10" id="KW-1185">Reference proteome</keyword>
<evidence type="ECO:0000259" key="8">
    <source>
        <dbReference type="SMART" id="SM00986"/>
    </source>
</evidence>
<gene>
    <name evidence="9" type="ORF">FBR43_09775</name>
</gene>
<dbReference type="GO" id="GO:0051539">
    <property type="term" value="F:4 iron, 4 sulfur cluster binding"/>
    <property type="evidence" value="ECO:0007669"/>
    <property type="project" value="UniProtKB-KW"/>
</dbReference>
<dbReference type="SUPFAM" id="SSF52141">
    <property type="entry name" value="Uracil-DNA glycosylase-like"/>
    <property type="match status" value="1"/>
</dbReference>
<feature type="domain" description="Uracil-DNA glycosylase-like" evidence="8">
    <location>
        <begin position="85"/>
        <end position="227"/>
    </location>
</feature>
<dbReference type="GO" id="GO:0046872">
    <property type="term" value="F:metal ion binding"/>
    <property type="evidence" value="ECO:0007669"/>
    <property type="project" value="UniProtKB-KW"/>
</dbReference>
<dbReference type="SMART" id="SM00986">
    <property type="entry name" value="UDG"/>
    <property type="match status" value="1"/>
</dbReference>
<evidence type="ECO:0000256" key="4">
    <source>
        <dbReference type="ARBA" id="ARBA00022801"/>
    </source>
</evidence>
<dbReference type="GO" id="GO:0006281">
    <property type="term" value="P:DNA repair"/>
    <property type="evidence" value="ECO:0007669"/>
    <property type="project" value="UniProtKB-KW"/>
</dbReference>
<keyword evidence="7" id="KW-0234">DNA repair</keyword>
<keyword evidence="5" id="KW-0408">Iron</keyword>
<evidence type="ECO:0000256" key="7">
    <source>
        <dbReference type="ARBA" id="ARBA00023204"/>
    </source>
</evidence>
<protein>
    <submittedName>
        <fullName evidence="9">Uracil-DNA glycosylase</fullName>
    </submittedName>
</protein>
<dbReference type="PANTHER" id="PTHR33693">
    <property type="entry name" value="TYPE-5 URACIL-DNA GLYCOSYLASE"/>
    <property type="match status" value="1"/>
</dbReference>
<keyword evidence="4" id="KW-0378">Hydrolase</keyword>
<dbReference type="InterPro" id="IPR051536">
    <property type="entry name" value="UDG_Type-4/5"/>
</dbReference>
<dbReference type="Gene3D" id="3.40.470.10">
    <property type="entry name" value="Uracil-DNA glycosylase-like domain"/>
    <property type="match status" value="1"/>
</dbReference>
<evidence type="ECO:0000256" key="6">
    <source>
        <dbReference type="ARBA" id="ARBA00023014"/>
    </source>
</evidence>
<keyword evidence="1" id="KW-0004">4Fe-4S</keyword>